<evidence type="ECO:0000313" key="3">
    <source>
        <dbReference type="Proteomes" id="UP000616885"/>
    </source>
</evidence>
<proteinExistence type="predicted"/>
<dbReference type="EMBL" id="JADCTT010000013">
    <property type="protein sequence ID" value="KAF9745110.1"/>
    <property type="molecule type" value="Genomic_DNA"/>
</dbReference>
<gene>
    <name evidence="2" type="ORF">IM811_004732</name>
</gene>
<dbReference type="SUPFAM" id="SSF81383">
    <property type="entry name" value="F-box domain"/>
    <property type="match status" value="1"/>
</dbReference>
<evidence type="ECO:0000259" key="1">
    <source>
        <dbReference type="Pfam" id="PF12937"/>
    </source>
</evidence>
<protein>
    <recommendedName>
        <fullName evidence="1">F-box domain-containing protein</fullName>
    </recommendedName>
</protein>
<dbReference type="InterPro" id="IPR036047">
    <property type="entry name" value="F-box-like_dom_sf"/>
</dbReference>
<organism evidence="2 3">
    <name type="scientific">Bionectria ochroleuca</name>
    <name type="common">Gliocladium roseum</name>
    <dbReference type="NCBI Taxonomy" id="29856"/>
    <lineage>
        <taxon>Eukaryota</taxon>
        <taxon>Fungi</taxon>
        <taxon>Dikarya</taxon>
        <taxon>Ascomycota</taxon>
        <taxon>Pezizomycotina</taxon>
        <taxon>Sordariomycetes</taxon>
        <taxon>Hypocreomycetidae</taxon>
        <taxon>Hypocreales</taxon>
        <taxon>Bionectriaceae</taxon>
        <taxon>Clonostachys</taxon>
    </lineage>
</organism>
<reference evidence="2" key="1">
    <citation type="submission" date="2020-10" db="EMBL/GenBank/DDBJ databases">
        <title>High-Quality Genome Resource of Clonostachys rosea strain S41 by Oxford Nanopore Long-Read Sequencing.</title>
        <authorList>
            <person name="Wang H."/>
        </authorList>
    </citation>
    <scope>NUCLEOTIDE SEQUENCE</scope>
    <source>
        <strain evidence="2">S41</strain>
    </source>
</reference>
<feature type="domain" description="F-box" evidence="1">
    <location>
        <begin position="47"/>
        <end position="83"/>
    </location>
</feature>
<comment type="caution">
    <text evidence="2">The sequence shown here is derived from an EMBL/GenBank/DDBJ whole genome shotgun (WGS) entry which is preliminary data.</text>
</comment>
<dbReference type="InterPro" id="IPR001810">
    <property type="entry name" value="F-box_dom"/>
</dbReference>
<dbReference type="Proteomes" id="UP000616885">
    <property type="component" value="Unassembled WGS sequence"/>
</dbReference>
<dbReference type="AlphaFoldDB" id="A0A8H7K740"/>
<accession>A0A8H7K740</accession>
<sequence>MATVTTASFGRDGSKRRRLSVSMPDVGYVSDPDGDVPSLVPSAAMSVPTEILQQIYRLLGPVEYNSARHTCRVWFFASYDRSLLVQMLKRGGWLTSVLRILARPDVSSAEDEDLRIMSKWISRESTLSDISRSGFVEVGQTDFSGLIPGSTPRSLHGAISFAASLCGRFLLVMIDHRAYVYELNHTCSPDYLG</sequence>
<evidence type="ECO:0000313" key="2">
    <source>
        <dbReference type="EMBL" id="KAF9745110.1"/>
    </source>
</evidence>
<name>A0A8H7K740_BIOOC</name>
<dbReference type="Pfam" id="PF12937">
    <property type="entry name" value="F-box-like"/>
    <property type="match status" value="1"/>
</dbReference>